<dbReference type="GeneID" id="112052310"/>
<keyword evidence="2" id="KW-1185">Reference proteome</keyword>
<gene>
    <name evidence="3" type="primary">LOC112052310</name>
</gene>
<evidence type="ECO:0000256" key="1">
    <source>
        <dbReference type="SAM" id="Phobius"/>
    </source>
</evidence>
<keyword evidence="1" id="KW-0812">Transmembrane</keyword>
<proteinExistence type="predicted"/>
<dbReference type="RefSeq" id="XP_052737707.1">
    <property type="nucleotide sequence ID" value="XM_052881747.1"/>
</dbReference>
<feature type="transmembrane region" description="Helical" evidence="1">
    <location>
        <begin position="53"/>
        <end position="76"/>
    </location>
</feature>
<accession>A0ABM3LF83</accession>
<protein>
    <submittedName>
        <fullName evidence="3">Uncharacterized protein LOC112052310</fullName>
    </submittedName>
</protein>
<keyword evidence="1" id="KW-0472">Membrane</keyword>
<feature type="transmembrane region" description="Helical" evidence="1">
    <location>
        <begin position="115"/>
        <end position="137"/>
    </location>
</feature>
<feature type="transmembrane region" description="Helical" evidence="1">
    <location>
        <begin position="82"/>
        <end position="108"/>
    </location>
</feature>
<name>A0ABM3LF83_BICAN</name>
<organism evidence="2 3">
    <name type="scientific">Bicyclus anynana</name>
    <name type="common">Squinting bush brown butterfly</name>
    <dbReference type="NCBI Taxonomy" id="110368"/>
    <lineage>
        <taxon>Eukaryota</taxon>
        <taxon>Metazoa</taxon>
        <taxon>Ecdysozoa</taxon>
        <taxon>Arthropoda</taxon>
        <taxon>Hexapoda</taxon>
        <taxon>Insecta</taxon>
        <taxon>Pterygota</taxon>
        <taxon>Neoptera</taxon>
        <taxon>Endopterygota</taxon>
        <taxon>Lepidoptera</taxon>
        <taxon>Glossata</taxon>
        <taxon>Ditrysia</taxon>
        <taxon>Papilionoidea</taxon>
        <taxon>Nymphalidae</taxon>
        <taxon>Satyrinae</taxon>
        <taxon>Satyrini</taxon>
        <taxon>Mycalesina</taxon>
        <taxon>Bicyclus</taxon>
    </lineage>
</organism>
<sequence>MLQVQALVGIIFCSLAYKHQESIKYHISLWMKNFNLIYVHGYLETIQTDPEKYLTYSIIIFIIYITVCILYIYGAYVCNNAAMVGFISVELVRLITLSILVTICLLVLKQNTMDIGLVIGASVVAGFVLLGLFYLWVCAANLPTLINEIEREEHIAKIEKLQQLLLENKNQRFKSNFLHSSFDDHDDDVDRRHLFVITRNFK</sequence>
<dbReference type="Proteomes" id="UP001652582">
    <property type="component" value="Chromosome 5"/>
</dbReference>
<evidence type="ECO:0000313" key="3">
    <source>
        <dbReference type="RefSeq" id="XP_052737707.1"/>
    </source>
</evidence>
<keyword evidence="1" id="KW-1133">Transmembrane helix</keyword>
<evidence type="ECO:0000313" key="2">
    <source>
        <dbReference type="Proteomes" id="UP001652582"/>
    </source>
</evidence>
<reference evidence="3" key="1">
    <citation type="submission" date="2025-08" db="UniProtKB">
        <authorList>
            <consortium name="RefSeq"/>
        </authorList>
    </citation>
    <scope>IDENTIFICATION</scope>
</reference>